<dbReference type="KEGG" id="nde:NIDE2424"/>
<evidence type="ECO:0000313" key="3">
    <source>
        <dbReference type="Proteomes" id="UP000001660"/>
    </source>
</evidence>
<evidence type="ECO:0000256" key="1">
    <source>
        <dbReference type="SAM" id="MobiDB-lite"/>
    </source>
</evidence>
<feature type="region of interest" description="Disordered" evidence="1">
    <location>
        <begin position="230"/>
        <end position="254"/>
    </location>
</feature>
<evidence type="ECO:0008006" key="4">
    <source>
        <dbReference type="Google" id="ProtNLM"/>
    </source>
</evidence>
<reference evidence="2 3" key="1">
    <citation type="journal article" date="2010" name="Proc. Natl. Acad. Sci. U.S.A.">
        <title>A Nitrospira metagenome illuminates the physiology and evolution of globally important nitrite-oxidizing bacteria.</title>
        <authorList>
            <person name="Lucker S."/>
            <person name="Wagner M."/>
            <person name="Maixner F."/>
            <person name="Pelletier E."/>
            <person name="Koch H."/>
            <person name="Vacherie B."/>
            <person name="Rattei T."/>
            <person name="Sinninghe Damste J."/>
            <person name="Spieck E."/>
            <person name="Le Paslier D."/>
            <person name="Daims H."/>
        </authorList>
    </citation>
    <scope>NUCLEOTIDE SEQUENCE [LARGE SCALE GENOMIC DNA]</scope>
</reference>
<name>D8PFU7_9BACT</name>
<dbReference type="PROSITE" id="PS51257">
    <property type="entry name" value="PROKAR_LIPOPROTEIN"/>
    <property type="match status" value="1"/>
</dbReference>
<dbReference type="EMBL" id="FP929003">
    <property type="protein sequence ID" value="CBK42134.1"/>
    <property type="molecule type" value="Genomic_DNA"/>
</dbReference>
<feature type="compositionally biased region" description="Basic and acidic residues" evidence="1">
    <location>
        <begin position="289"/>
        <end position="303"/>
    </location>
</feature>
<sequence>MRTILGRHRRTLITWRLTLSIGGCALLLTGCQFFDHQRLTFNERGVRVGIEPDPSVHRSSPAALNEHPGHLTPQEIQALLGAVRVSGWSGTVVGWFDQPRPVALFDEADLQTIAKPIADAVQQASPTERIVFSLSNPTSAYGDATTGALFLRHASLHLVVTDHKAFLRADTAGGDEKDLRDTKGMTLSLPRAYQAAVLRRADEPDWAPFERVHLSMQVKEMLAQAHRTVHGTGTPSEHIQPELKSQPPVVTEPAAASQELRLQIRELTQSNLDLRDRLNRQTEQLQELKEELTKLRRESEGTKSKRSPSRKPVAP</sequence>
<evidence type="ECO:0000313" key="2">
    <source>
        <dbReference type="EMBL" id="CBK42134.1"/>
    </source>
</evidence>
<dbReference type="Proteomes" id="UP000001660">
    <property type="component" value="Chromosome"/>
</dbReference>
<feature type="region of interest" description="Disordered" evidence="1">
    <location>
        <begin position="289"/>
        <end position="315"/>
    </location>
</feature>
<organism evidence="2 3">
    <name type="scientific">Nitrospira defluvii</name>
    <dbReference type="NCBI Taxonomy" id="330214"/>
    <lineage>
        <taxon>Bacteria</taxon>
        <taxon>Pseudomonadati</taxon>
        <taxon>Nitrospirota</taxon>
        <taxon>Nitrospiria</taxon>
        <taxon>Nitrospirales</taxon>
        <taxon>Nitrospiraceae</taxon>
        <taxon>Nitrospira</taxon>
    </lineage>
</organism>
<protein>
    <recommendedName>
        <fullName evidence="4">Lipoprotein</fullName>
    </recommendedName>
</protein>
<dbReference type="AlphaFoldDB" id="D8PFU7"/>
<gene>
    <name evidence="2" type="ORF">NIDE2424</name>
</gene>
<accession>D8PFU7</accession>
<dbReference type="HOGENOM" id="CLU_881901_0_0_0"/>
<dbReference type="STRING" id="330214.NIDE2424"/>
<proteinExistence type="predicted"/>
<keyword evidence="3" id="KW-1185">Reference proteome</keyword>